<evidence type="ECO:0000313" key="5">
    <source>
        <dbReference type="Proteomes" id="UP000238949"/>
    </source>
</evidence>
<gene>
    <name evidence="4" type="ORF">C6Y40_13200</name>
</gene>
<keyword evidence="3" id="KW-0732">Signal</keyword>
<evidence type="ECO:0000256" key="1">
    <source>
        <dbReference type="ARBA" id="ARBA00008486"/>
    </source>
</evidence>
<dbReference type="EMBL" id="PVNP01000146">
    <property type="protein sequence ID" value="PRO73058.1"/>
    <property type="molecule type" value="Genomic_DNA"/>
</dbReference>
<dbReference type="InterPro" id="IPR040239">
    <property type="entry name" value="HcpB-like"/>
</dbReference>
<keyword evidence="2" id="KW-0677">Repeat</keyword>
<dbReference type="OrthoDB" id="9204495at2"/>
<sequence>MKYFKGLKFVVLFSLFTHFCALSQTSTSEQACMKGSPDACFNTALDYYDGAGIPQDIKKAVSFFSKACEMGLSNSCMNAAMIAKGGGGNLPANIELATVNFENACALGVKQGCDNAFYYRSNEKSPVYNPAKGMLVVKNACVIGNEKACFWGLYRAYDGSQGKHPELIDKEKAAWFGEFTCRKYNDALGCHAAELYYANPESPGFDAEKALIYSKLSCDSYSSKASCYNVGSIYWQIEEDKLTTHYLKKACELGHESACEYAKKWRKYYDEKVAFEEQKARNDAVINNALSQGQYGNAVSAAIHQLRSQAHLEQAVMAASRASAMGQVATNDLYVIASWFSSGPVRGAANAEMSARGTGLEGTFGEGTNTAGAASARWQEAYGSTLPSPSLSSSSPSTIAVPSAAQISAQTREKYRYAHCAMAGSNASASVCRN</sequence>
<protein>
    <submittedName>
        <fullName evidence="4">Uncharacterized protein</fullName>
    </submittedName>
</protein>
<comment type="similarity">
    <text evidence="1">Belongs to the hcp beta-lactamase family.</text>
</comment>
<dbReference type="InterPro" id="IPR011990">
    <property type="entry name" value="TPR-like_helical_dom_sf"/>
</dbReference>
<dbReference type="Gene3D" id="1.25.40.10">
    <property type="entry name" value="Tetratricopeptide repeat domain"/>
    <property type="match status" value="2"/>
</dbReference>
<comment type="caution">
    <text evidence="4">The sequence shown here is derived from an EMBL/GenBank/DDBJ whole genome shotgun (WGS) entry which is preliminary data.</text>
</comment>
<keyword evidence="5" id="KW-1185">Reference proteome</keyword>
<evidence type="ECO:0000256" key="2">
    <source>
        <dbReference type="ARBA" id="ARBA00022737"/>
    </source>
</evidence>
<accession>A0A2S9V9E9</accession>
<reference evidence="5" key="1">
    <citation type="journal article" date="2020" name="Int. J. Syst. Evol. Microbiol.">
        <title>Alteromonas alba sp. nov., a marine bacterium isolated from the seawater of the West Pacific Ocean.</title>
        <authorList>
            <person name="Sun C."/>
            <person name="Wu Y.-H."/>
            <person name="Xamxidin M."/>
            <person name="Cheng H."/>
            <person name="Xu X.-W."/>
        </authorList>
    </citation>
    <scope>NUCLEOTIDE SEQUENCE [LARGE SCALE GENOMIC DNA]</scope>
    <source>
        <strain evidence="5">190</strain>
    </source>
</reference>
<evidence type="ECO:0000313" key="4">
    <source>
        <dbReference type="EMBL" id="PRO73058.1"/>
    </source>
</evidence>
<dbReference type="InterPro" id="IPR006597">
    <property type="entry name" value="Sel1-like"/>
</dbReference>
<feature type="chain" id="PRO_5039925418" evidence="3">
    <location>
        <begin position="24"/>
        <end position="434"/>
    </location>
</feature>
<evidence type="ECO:0000256" key="3">
    <source>
        <dbReference type="SAM" id="SignalP"/>
    </source>
</evidence>
<proteinExistence type="inferred from homology"/>
<dbReference type="PANTHER" id="PTHR13891:SF1">
    <property type="entry name" value="CYTOCHROME C OXIDASE ASSEMBLY FACTOR 7"/>
    <property type="match status" value="1"/>
</dbReference>
<dbReference type="Proteomes" id="UP000238949">
    <property type="component" value="Unassembled WGS sequence"/>
</dbReference>
<feature type="signal peptide" evidence="3">
    <location>
        <begin position="1"/>
        <end position="23"/>
    </location>
</feature>
<dbReference type="AlphaFoldDB" id="A0A2S9V9E9"/>
<dbReference type="RefSeq" id="WP_105934981.1">
    <property type="nucleotide sequence ID" value="NZ_PVNP01000146.1"/>
</dbReference>
<dbReference type="SUPFAM" id="SSF81901">
    <property type="entry name" value="HCP-like"/>
    <property type="match status" value="2"/>
</dbReference>
<dbReference type="Pfam" id="PF08238">
    <property type="entry name" value="Sel1"/>
    <property type="match status" value="3"/>
</dbReference>
<name>A0A2S9V9E9_9ALTE</name>
<dbReference type="SMART" id="SM00671">
    <property type="entry name" value="SEL1"/>
    <property type="match status" value="3"/>
</dbReference>
<dbReference type="PANTHER" id="PTHR13891">
    <property type="entry name" value="CYTOCHROME C OXIDASE ASSEMBLY FACTOR 7"/>
    <property type="match status" value="1"/>
</dbReference>
<organism evidence="4 5">
    <name type="scientific">Alteromonas alba</name>
    <dbReference type="NCBI Taxonomy" id="2079529"/>
    <lineage>
        <taxon>Bacteria</taxon>
        <taxon>Pseudomonadati</taxon>
        <taxon>Pseudomonadota</taxon>
        <taxon>Gammaproteobacteria</taxon>
        <taxon>Alteromonadales</taxon>
        <taxon>Alteromonadaceae</taxon>
        <taxon>Alteromonas/Salinimonas group</taxon>
        <taxon>Alteromonas</taxon>
    </lineage>
</organism>